<keyword evidence="3 5" id="KW-0238">DNA-binding</keyword>
<protein>
    <submittedName>
        <fullName evidence="8">TetR family transcriptional regulator</fullName>
    </submittedName>
</protein>
<dbReference type="PANTHER" id="PTHR43479:SF11">
    <property type="entry name" value="ACREF_ENVCD OPERON REPRESSOR-RELATED"/>
    <property type="match status" value="1"/>
</dbReference>
<evidence type="ECO:0000256" key="4">
    <source>
        <dbReference type="ARBA" id="ARBA00023163"/>
    </source>
</evidence>
<accession>A0A6J5JVA7</accession>
<feature type="region of interest" description="Disordered" evidence="6">
    <location>
        <begin position="47"/>
        <end position="74"/>
    </location>
</feature>
<name>A0A6J5JVA7_9BURK</name>
<dbReference type="Pfam" id="PF21306">
    <property type="entry name" value="TetR_C_40"/>
    <property type="match status" value="1"/>
</dbReference>
<dbReference type="Proteomes" id="UP000494322">
    <property type="component" value="Unassembled WGS sequence"/>
</dbReference>
<sequence length="283" mass="30637">MVTLKSKLIELSIMTFRSETMSDKKETGAPVNGGHAGAQWPGQGAMEVGGAHAVGGASPGEGDRREPRGARRKRETRARLLEAALALVATKGFEYVTINEITEAADVGFGSFYNHFESKDALHAALVDWVIEEFGDRLDALVSGLSDPAEVIAVCVRHTLLRARREPVWGRFLIREGFSDRALHFGMHRRLRRDSEMGIAAGRFAAADPFMSHVSVTGIVLAAIAAELNVAAPGRSPADRDQDRDVAQEQLAERTAVAVLQTLGLDRAEAKRVALRPLPVAPR</sequence>
<feature type="domain" description="HTH tetR-type" evidence="7">
    <location>
        <begin position="74"/>
        <end position="134"/>
    </location>
</feature>
<evidence type="ECO:0000259" key="7">
    <source>
        <dbReference type="PROSITE" id="PS50977"/>
    </source>
</evidence>
<dbReference type="AlphaFoldDB" id="A0A6J5JVA7"/>
<dbReference type="GO" id="GO:0003677">
    <property type="term" value="F:DNA binding"/>
    <property type="evidence" value="ECO:0007669"/>
    <property type="project" value="UniProtKB-UniRule"/>
</dbReference>
<keyword evidence="1" id="KW-0678">Repressor</keyword>
<evidence type="ECO:0000313" key="9">
    <source>
        <dbReference type="Proteomes" id="UP000494322"/>
    </source>
</evidence>
<dbReference type="InterPro" id="IPR009057">
    <property type="entry name" value="Homeodomain-like_sf"/>
</dbReference>
<evidence type="ECO:0000256" key="5">
    <source>
        <dbReference type="PROSITE-ProRule" id="PRU00335"/>
    </source>
</evidence>
<dbReference type="PROSITE" id="PS50977">
    <property type="entry name" value="HTH_TETR_2"/>
    <property type="match status" value="1"/>
</dbReference>
<evidence type="ECO:0000256" key="1">
    <source>
        <dbReference type="ARBA" id="ARBA00022491"/>
    </source>
</evidence>
<evidence type="ECO:0000256" key="3">
    <source>
        <dbReference type="ARBA" id="ARBA00023125"/>
    </source>
</evidence>
<organism evidence="8 9">
    <name type="scientific">Burkholderia cenocepacia</name>
    <dbReference type="NCBI Taxonomy" id="95486"/>
    <lineage>
        <taxon>Bacteria</taxon>
        <taxon>Pseudomonadati</taxon>
        <taxon>Pseudomonadota</taxon>
        <taxon>Betaproteobacteria</taxon>
        <taxon>Burkholderiales</taxon>
        <taxon>Burkholderiaceae</taxon>
        <taxon>Burkholderia</taxon>
        <taxon>Burkholderia cepacia complex</taxon>
    </lineage>
</organism>
<dbReference type="InterPro" id="IPR023772">
    <property type="entry name" value="DNA-bd_HTH_TetR-type_CS"/>
</dbReference>
<dbReference type="Pfam" id="PF00440">
    <property type="entry name" value="TetR_N"/>
    <property type="match status" value="1"/>
</dbReference>
<dbReference type="PROSITE" id="PS01081">
    <property type="entry name" value="HTH_TETR_1"/>
    <property type="match status" value="1"/>
</dbReference>
<reference evidence="8 9" key="1">
    <citation type="submission" date="2020-04" db="EMBL/GenBank/DDBJ databases">
        <authorList>
            <person name="Depoorter E."/>
        </authorList>
    </citation>
    <scope>NUCLEOTIDE SEQUENCE [LARGE SCALE GENOMIC DNA]</scope>
    <source>
        <strain evidence="8 9">BCC0132</strain>
    </source>
</reference>
<dbReference type="SUPFAM" id="SSF46689">
    <property type="entry name" value="Homeodomain-like"/>
    <property type="match status" value="1"/>
</dbReference>
<dbReference type="SUPFAM" id="SSF48498">
    <property type="entry name" value="Tetracyclin repressor-like, C-terminal domain"/>
    <property type="match status" value="1"/>
</dbReference>
<dbReference type="InterPro" id="IPR049513">
    <property type="entry name" value="TetR_C_40"/>
</dbReference>
<dbReference type="PANTHER" id="PTHR43479">
    <property type="entry name" value="ACREF/ENVCD OPERON REPRESSOR-RELATED"/>
    <property type="match status" value="1"/>
</dbReference>
<dbReference type="PRINTS" id="PR00455">
    <property type="entry name" value="HTHTETR"/>
</dbReference>
<dbReference type="InterPro" id="IPR036271">
    <property type="entry name" value="Tet_transcr_reg_TetR-rel_C_sf"/>
</dbReference>
<evidence type="ECO:0000256" key="6">
    <source>
        <dbReference type="SAM" id="MobiDB-lite"/>
    </source>
</evidence>
<keyword evidence="4" id="KW-0804">Transcription</keyword>
<dbReference type="Gene3D" id="1.10.357.10">
    <property type="entry name" value="Tetracycline Repressor, domain 2"/>
    <property type="match status" value="1"/>
</dbReference>
<dbReference type="InterPro" id="IPR050624">
    <property type="entry name" value="HTH-type_Tx_Regulator"/>
</dbReference>
<feature type="DNA-binding region" description="H-T-H motif" evidence="5">
    <location>
        <begin position="97"/>
        <end position="116"/>
    </location>
</feature>
<dbReference type="EMBL" id="CABWIK020000072">
    <property type="protein sequence ID" value="CAB3975400.1"/>
    <property type="molecule type" value="Genomic_DNA"/>
</dbReference>
<dbReference type="InterPro" id="IPR001647">
    <property type="entry name" value="HTH_TetR"/>
</dbReference>
<evidence type="ECO:0000313" key="8">
    <source>
        <dbReference type="EMBL" id="CAB3975400.1"/>
    </source>
</evidence>
<keyword evidence="2" id="KW-0805">Transcription regulation</keyword>
<proteinExistence type="predicted"/>
<gene>
    <name evidence="8" type="ORF">BCO9919_06776</name>
</gene>
<evidence type="ECO:0000256" key="2">
    <source>
        <dbReference type="ARBA" id="ARBA00023015"/>
    </source>
</evidence>